<dbReference type="RefSeq" id="WP_074789059.1">
    <property type="nucleotide sequence ID" value="NZ_FNZX01000004.1"/>
</dbReference>
<evidence type="ECO:0000313" key="1">
    <source>
        <dbReference type="EMBL" id="SEK33346.1"/>
    </source>
</evidence>
<keyword evidence="2" id="KW-1185">Reference proteome</keyword>
<proteinExistence type="predicted"/>
<dbReference type="AlphaFoldDB" id="A0A1H7G4R6"/>
<sequence length="248" mass="29051">MPNENGTWVMYGVEWDDPECLHTVDEAIEYINEIGFLPLFKNEIPGFSLEERTVPEYWWSGNPILDPWEWREIIARRGDIAYGKFFNKKAGFISKEWFPYFANYRRDGYDFDALWDDEKASRRQKKVMDVLEICDEIYSNELKQKAGFGKGGEKGFDGTITDLQMMTYLTVRDFRQRKNKIGEAYGWPIAIYTKPENIYGRDHVTSLYSMNPAESGKAIAEHIMEVYPIATEKQIRKILRGVITIYNT</sequence>
<gene>
    <name evidence="1" type="ORF">SAMN02910377_00630</name>
</gene>
<protein>
    <submittedName>
        <fullName evidence="1">Uncharacterized protein</fullName>
    </submittedName>
</protein>
<dbReference type="Proteomes" id="UP000182321">
    <property type="component" value="Unassembled WGS sequence"/>
</dbReference>
<accession>A0A1H7G4R6</accession>
<reference evidence="2" key="1">
    <citation type="submission" date="2016-10" db="EMBL/GenBank/DDBJ databases">
        <authorList>
            <person name="Varghese N."/>
        </authorList>
    </citation>
    <scope>NUCLEOTIDE SEQUENCE [LARGE SCALE GENOMIC DNA]</scope>
    <source>
        <strain evidence="2">ACV-9</strain>
    </source>
</reference>
<name>A0A1H7G4R6_9FIRM</name>
<organism evidence="1 2">
    <name type="scientific">Pseudobutyrivibrio ruminis</name>
    <dbReference type="NCBI Taxonomy" id="46206"/>
    <lineage>
        <taxon>Bacteria</taxon>
        <taxon>Bacillati</taxon>
        <taxon>Bacillota</taxon>
        <taxon>Clostridia</taxon>
        <taxon>Lachnospirales</taxon>
        <taxon>Lachnospiraceae</taxon>
        <taxon>Pseudobutyrivibrio</taxon>
    </lineage>
</organism>
<dbReference type="EMBL" id="FNZX01000004">
    <property type="protein sequence ID" value="SEK33346.1"/>
    <property type="molecule type" value="Genomic_DNA"/>
</dbReference>
<dbReference type="Pfam" id="PF24741">
    <property type="entry name" value="AlkZ-rel"/>
    <property type="match status" value="1"/>
</dbReference>
<dbReference type="InterPro" id="IPR056298">
    <property type="entry name" value="AlkZ-rel"/>
</dbReference>
<evidence type="ECO:0000313" key="2">
    <source>
        <dbReference type="Proteomes" id="UP000182321"/>
    </source>
</evidence>